<reference evidence="1" key="1">
    <citation type="journal article" date="2012" name="Proc. Natl. Acad. Sci. U.S.A.">
        <title>Antigenic diversity is generated by distinct evolutionary mechanisms in African trypanosome species.</title>
        <authorList>
            <person name="Jackson A.P."/>
            <person name="Berry A."/>
            <person name="Aslett M."/>
            <person name="Allison H.C."/>
            <person name="Burton P."/>
            <person name="Vavrova-Anderson J."/>
            <person name="Brown R."/>
            <person name="Browne H."/>
            <person name="Corton N."/>
            <person name="Hauser H."/>
            <person name="Gamble J."/>
            <person name="Gilderthorp R."/>
            <person name="Marcello L."/>
            <person name="McQuillan J."/>
            <person name="Otto T.D."/>
            <person name="Quail M.A."/>
            <person name="Sanders M.J."/>
            <person name="van Tonder A."/>
            <person name="Ginger M.L."/>
            <person name="Field M.C."/>
            <person name="Barry J.D."/>
            <person name="Hertz-Fowler C."/>
            <person name="Berriman M."/>
        </authorList>
    </citation>
    <scope>NUCLEOTIDE SEQUENCE</scope>
    <source>
        <strain evidence="1">IL3000</strain>
    </source>
</reference>
<proteinExistence type="predicted"/>
<sequence>MHDASTEVSLLLVTLDGRMRCVSLKTGVDRWCAQLPGGDLFRCGSGLKSVNVRGSWVSPLTDCVQCSQRRSLSNGGGYSTYHGSSSGAAHNSKDMKYSANEFCSPLGDADEMELYLLPPSCGCSHICNSSSCEWFLGSHRNPDLGEKVYSSAEMLIGHWNSLCCPAHRAQIMERKESSYMELDFYSGEELLYVGEERSPFGGNFSLSSSDASPDRFACMDSSNTNDTEREPHFPASSQTRITVERTTTVRNLVLPPCDHSLRKFSKNEKRSSLTGNAFYAKSSVLCVNLTDLLGEGCAKQFTLSKPCYIEQTFTENGGGCSLSDGRRFC</sequence>
<accession>G0UNP6</accession>
<organism evidence="1">
    <name type="scientific">Trypanosoma congolense (strain IL3000)</name>
    <dbReference type="NCBI Taxonomy" id="1068625"/>
    <lineage>
        <taxon>Eukaryota</taxon>
        <taxon>Discoba</taxon>
        <taxon>Euglenozoa</taxon>
        <taxon>Kinetoplastea</taxon>
        <taxon>Metakinetoplastina</taxon>
        <taxon>Trypanosomatida</taxon>
        <taxon>Trypanosomatidae</taxon>
        <taxon>Trypanosoma</taxon>
        <taxon>Nannomonas</taxon>
    </lineage>
</organism>
<dbReference type="AlphaFoldDB" id="G0UNP6"/>
<gene>
    <name evidence="1" type="ORF">TCIL3000_6_2470</name>
</gene>
<name>G0UNP6_TRYCI</name>
<dbReference type="EMBL" id="HE575319">
    <property type="protein sequence ID" value="CCC91006.1"/>
    <property type="molecule type" value="Genomic_DNA"/>
</dbReference>
<evidence type="ECO:0000313" key="1">
    <source>
        <dbReference type="EMBL" id="CCC91006.1"/>
    </source>
</evidence>
<protein>
    <submittedName>
        <fullName evidence="1">Uncharacterized protein TCIL3000_6_2470</fullName>
    </submittedName>
</protein>